<dbReference type="InterPro" id="IPR032267">
    <property type="entry name" value="DUF4832"/>
</dbReference>
<dbReference type="InterPro" id="IPR017853">
    <property type="entry name" value="GH"/>
</dbReference>
<evidence type="ECO:0000259" key="3">
    <source>
        <dbReference type="Pfam" id="PF16116"/>
    </source>
</evidence>
<feature type="domain" description="DUF4832" evidence="3">
    <location>
        <begin position="297"/>
        <end position="441"/>
    </location>
</feature>
<dbReference type="AlphaFoldDB" id="A0A8J3IFN1"/>
<dbReference type="Proteomes" id="UP000597444">
    <property type="component" value="Unassembled WGS sequence"/>
</dbReference>
<dbReference type="SUPFAM" id="SSF51445">
    <property type="entry name" value="(Trans)glycosidases"/>
    <property type="match status" value="1"/>
</dbReference>
<evidence type="ECO:0000256" key="2">
    <source>
        <dbReference type="SAM" id="Phobius"/>
    </source>
</evidence>
<keyword evidence="5" id="KW-1185">Reference proteome</keyword>
<organism evidence="4 5">
    <name type="scientific">Reticulibacter mediterranei</name>
    <dbReference type="NCBI Taxonomy" id="2778369"/>
    <lineage>
        <taxon>Bacteria</taxon>
        <taxon>Bacillati</taxon>
        <taxon>Chloroflexota</taxon>
        <taxon>Ktedonobacteria</taxon>
        <taxon>Ktedonobacterales</taxon>
        <taxon>Reticulibacteraceae</taxon>
        <taxon>Reticulibacter</taxon>
    </lineage>
</organism>
<feature type="transmembrane region" description="Helical" evidence="2">
    <location>
        <begin position="16"/>
        <end position="37"/>
    </location>
</feature>
<protein>
    <recommendedName>
        <fullName evidence="3">DUF4832 domain-containing protein</fullName>
    </recommendedName>
</protein>
<keyword evidence="2" id="KW-1133">Transmembrane helix</keyword>
<name>A0A8J3IFN1_9CHLR</name>
<accession>A0A8J3IFN1</accession>
<dbReference type="Gene3D" id="3.20.20.80">
    <property type="entry name" value="Glycosidases"/>
    <property type="match status" value="1"/>
</dbReference>
<evidence type="ECO:0000313" key="5">
    <source>
        <dbReference type="Proteomes" id="UP000597444"/>
    </source>
</evidence>
<proteinExistence type="predicted"/>
<keyword evidence="2" id="KW-0812">Transmembrane</keyword>
<reference evidence="4" key="1">
    <citation type="submission" date="2020-10" db="EMBL/GenBank/DDBJ databases">
        <title>Taxonomic study of unclassified bacteria belonging to the class Ktedonobacteria.</title>
        <authorList>
            <person name="Yabe S."/>
            <person name="Wang C.M."/>
            <person name="Zheng Y."/>
            <person name="Sakai Y."/>
            <person name="Cavaletti L."/>
            <person name="Monciardini P."/>
            <person name="Donadio S."/>
        </authorList>
    </citation>
    <scope>NUCLEOTIDE SEQUENCE</scope>
    <source>
        <strain evidence="4">ID150040</strain>
    </source>
</reference>
<sequence>MEVFWQRWNKWRTKPLFLTMVSILCIGSLFLLTFSIFSHQKIYITSKKPFQQGNLKPLPALSDNDITFTPRSFDKNVELDNPQRGPQYAGDETPPPNWPLTDRYKRWCWGDLEPRQEQYNFSLIDRELEAAKKAGYTFGFRIMPSNPGNRSRATCLPSYLASVSYNSQRYLDAAQALFTALGQRYDHDPRLGWLDMSLYGCWGEWNESCGEEEMSSNFRQQLIDIQYQAFPDKRFLMLTDHDDSLEYALAAPRTYPTGIRADCLGRQGIGGAQAHLDMLSQRWMKAPIYFEYCGQADFQQASKDIQAYHASAIGDGDGNINPYENYNRQQQAFMKQNYQLSGYRFVLNAISLPRKLVPGGTFTATTSWSNSNVAPAYHPWNIMLQLRDSTNHVLWQGKSAFDLQTLLPGVAKANTDNFSLPATLPAGTYILTLQISDPQRYYQPLELAITGMQKDRSYVLGSVTVSA</sequence>
<evidence type="ECO:0000256" key="1">
    <source>
        <dbReference type="SAM" id="MobiDB-lite"/>
    </source>
</evidence>
<dbReference type="EMBL" id="BNJK01000001">
    <property type="protein sequence ID" value="GHO91633.1"/>
    <property type="molecule type" value="Genomic_DNA"/>
</dbReference>
<dbReference type="Pfam" id="PF16116">
    <property type="entry name" value="DUF4832"/>
    <property type="match status" value="1"/>
</dbReference>
<dbReference type="RefSeq" id="WP_220202518.1">
    <property type="nucleotide sequence ID" value="NZ_BNJK01000001.1"/>
</dbReference>
<evidence type="ECO:0000313" key="4">
    <source>
        <dbReference type="EMBL" id="GHO91633.1"/>
    </source>
</evidence>
<comment type="caution">
    <text evidence="4">The sequence shown here is derived from an EMBL/GenBank/DDBJ whole genome shotgun (WGS) entry which is preliminary data.</text>
</comment>
<feature type="region of interest" description="Disordered" evidence="1">
    <location>
        <begin position="73"/>
        <end position="97"/>
    </location>
</feature>
<keyword evidence="2" id="KW-0472">Membrane</keyword>
<gene>
    <name evidence="4" type="ORF">KSF_016810</name>
</gene>